<sequence>MIDKSRLRPVKFVIAVILFAYLSYFIHAGAVGIDLLDAGLSSLATIKVNGFFTGLFTVISWLASPGRDVLWMVLLAFLLYGFKYKIQALWSLALMAGGVVLDFIFKHLIARDRPIGHLASDDGYSYPSGHTLGTFLLVATIIIIIVPEIDNYRLAQIIKWASIIWLLLVMVARVYLQAHYPTDTIGAVLLGWLWVEVMSWLYIAYAPRLLNWRLFYRSYL</sequence>
<feature type="transmembrane region" description="Helical" evidence="1">
    <location>
        <begin position="12"/>
        <end position="33"/>
    </location>
</feature>
<dbReference type="EMBL" id="JBHSSE010000017">
    <property type="protein sequence ID" value="MFC6201819.1"/>
    <property type="molecule type" value="Genomic_DNA"/>
</dbReference>
<protein>
    <submittedName>
        <fullName evidence="3">Phosphatase PAP2 family protein</fullName>
    </submittedName>
</protein>
<dbReference type="CDD" id="cd03392">
    <property type="entry name" value="PAP2_like_2"/>
    <property type="match status" value="1"/>
</dbReference>
<dbReference type="InterPro" id="IPR036938">
    <property type="entry name" value="PAP2/HPO_sf"/>
</dbReference>
<feature type="transmembrane region" description="Helical" evidence="1">
    <location>
        <begin position="53"/>
        <end position="82"/>
    </location>
</feature>
<feature type="transmembrane region" description="Helical" evidence="1">
    <location>
        <begin position="158"/>
        <end position="178"/>
    </location>
</feature>
<organism evidence="3 4">
    <name type="scientific">Lactiplantibacillus nangangensis</name>
    <dbReference type="NCBI Taxonomy" id="2559917"/>
    <lineage>
        <taxon>Bacteria</taxon>
        <taxon>Bacillati</taxon>
        <taxon>Bacillota</taxon>
        <taxon>Bacilli</taxon>
        <taxon>Lactobacillales</taxon>
        <taxon>Lactobacillaceae</taxon>
        <taxon>Lactiplantibacillus</taxon>
    </lineage>
</organism>
<dbReference type="PANTHER" id="PTHR14969:SF13">
    <property type="entry name" value="AT30094P"/>
    <property type="match status" value="1"/>
</dbReference>
<feature type="transmembrane region" description="Helical" evidence="1">
    <location>
        <begin position="89"/>
        <end position="109"/>
    </location>
</feature>
<dbReference type="RefSeq" id="WP_137617121.1">
    <property type="nucleotide sequence ID" value="NZ_BJDI01000016.1"/>
</dbReference>
<dbReference type="InterPro" id="IPR000326">
    <property type="entry name" value="PAP2/HPO"/>
</dbReference>
<keyword evidence="4" id="KW-1185">Reference proteome</keyword>
<feature type="domain" description="Phosphatidic acid phosphatase type 2/haloperoxidase" evidence="2">
    <location>
        <begin position="88"/>
        <end position="199"/>
    </location>
</feature>
<dbReference type="Gene3D" id="1.20.144.10">
    <property type="entry name" value="Phosphatidic acid phosphatase type 2/haloperoxidase"/>
    <property type="match status" value="1"/>
</dbReference>
<proteinExistence type="predicted"/>
<dbReference type="Pfam" id="PF01569">
    <property type="entry name" value="PAP2"/>
    <property type="match status" value="1"/>
</dbReference>
<evidence type="ECO:0000259" key="2">
    <source>
        <dbReference type="SMART" id="SM00014"/>
    </source>
</evidence>
<dbReference type="PANTHER" id="PTHR14969">
    <property type="entry name" value="SPHINGOSINE-1-PHOSPHATE PHOSPHOHYDROLASE"/>
    <property type="match status" value="1"/>
</dbReference>
<name>A0ABW1SKN3_9LACO</name>
<reference evidence="4" key="1">
    <citation type="journal article" date="2019" name="Int. J. Syst. Evol. Microbiol.">
        <title>The Global Catalogue of Microorganisms (GCM) 10K type strain sequencing project: providing services to taxonomists for standard genome sequencing and annotation.</title>
        <authorList>
            <consortium name="The Broad Institute Genomics Platform"/>
            <consortium name="The Broad Institute Genome Sequencing Center for Infectious Disease"/>
            <person name="Wu L."/>
            <person name="Ma J."/>
        </authorList>
    </citation>
    <scope>NUCLEOTIDE SEQUENCE [LARGE SCALE GENOMIC DNA]</scope>
    <source>
        <strain evidence="4">CCM 8930</strain>
    </source>
</reference>
<gene>
    <name evidence="3" type="ORF">ACFP1L_08030</name>
</gene>
<keyword evidence="1" id="KW-0812">Transmembrane</keyword>
<evidence type="ECO:0000313" key="3">
    <source>
        <dbReference type="EMBL" id="MFC6201819.1"/>
    </source>
</evidence>
<evidence type="ECO:0000256" key="1">
    <source>
        <dbReference type="SAM" id="Phobius"/>
    </source>
</evidence>
<accession>A0ABW1SKN3</accession>
<keyword evidence="1" id="KW-1133">Transmembrane helix</keyword>
<keyword evidence="1" id="KW-0472">Membrane</keyword>
<dbReference type="SMART" id="SM00014">
    <property type="entry name" value="acidPPc"/>
    <property type="match status" value="1"/>
</dbReference>
<dbReference type="SUPFAM" id="SSF48317">
    <property type="entry name" value="Acid phosphatase/Vanadium-dependent haloperoxidase"/>
    <property type="match status" value="1"/>
</dbReference>
<dbReference type="Proteomes" id="UP001596171">
    <property type="component" value="Unassembled WGS sequence"/>
</dbReference>
<comment type="caution">
    <text evidence="3">The sequence shown here is derived from an EMBL/GenBank/DDBJ whole genome shotgun (WGS) entry which is preliminary data.</text>
</comment>
<evidence type="ECO:0000313" key="4">
    <source>
        <dbReference type="Proteomes" id="UP001596171"/>
    </source>
</evidence>
<feature type="transmembrane region" description="Helical" evidence="1">
    <location>
        <begin position="184"/>
        <end position="205"/>
    </location>
</feature>
<feature type="transmembrane region" description="Helical" evidence="1">
    <location>
        <begin position="129"/>
        <end position="146"/>
    </location>
</feature>